<dbReference type="EC" id="1.11.1.-" evidence="7"/>
<keyword evidence="10" id="KW-1185">Reference proteome</keyword>
<dbReference type="EMBL" id="KV722389">
    <property type="protein sequence ID" value="OCH91249.1"/>
    <property type="molecule type" value="Genomic_DNA"/>
</dbReference>
<evidence type="ECO:0000313" key="10">
    <source>
        <dbReference type="Proteomes" id="UP000250043"/>
    </source>
</evidence>
<dbReference type="PRINTS" id="PR00462">
    <property type="entry name" value="LIGNINASE"/>
</dbReference>
<accession>A0A8E2AY24</accession>
<protein>
    <recommendedName>
        <fullName evidence="7">Peroxidase</fullName>
        <ecNumber evidence="7">1.11.1.-</ecNumber>
    </recommendedName>
</protein>
<comment type="cofactor">
    <cofactor evidence="5">
        <name>heme b</name>
        <dbReference type="ChEBI" id="CHEBI:60344"/>
    </cofactor>
    <text evidence="5">Binds 1 heme b (iron(II)-protoporphyrin IX) group per subunit.</text>
</comment>
<evidence type="ECO:0000256" key="1">
    <source>
        <dbReference type="ARBA" id="ARBA00006089"/>
    </source>
</evidence>
<dbReference type="Gene3D" id="1.10.420.10">
    <property type="entry name" value="Peroxidase, domain 2"/>
    <property type="match status" value="1"/>
</dbReference>
<dbReference type="GO" id="GO:0006979">
    <property type="term" value="P:response to oxidative stress"/>
    <property type="evidence" value="ECO:0007669"/>
    <property type="project" value="InterPro"/>
</dbReference>
<keyword evidence="5 7" id="KW-0106">Calcium</keyword>
<evidence type="ECO:0000256" key="3">
    <source>
        <dbReference type="ARBA" id="ARBA00023180"/>
    </source>
</evidence>
<comment type="cofactor">
    <cofactor evidence="5 7">
        <name>Ca(2+)</name>
        <dbReference type="ChEBI" id="CHEBI:29108"/>
    </cofactor>
    <text evidence="5 7">Binds 2 calcium ions per subunit.</text>
</comment>
<dbReference type="AlphaFoldDB" id="A0A8E2AY24"/>
<reference evidence="9 10" key="1">
    <citation type="submission" date="2016-07" db="EMBL/GenBank/DDBJ databases">
        <title>Draft genome of the white-rot fungus Obba rivulosa 3A-2.</title>
        <authorList>
            <consortium name="DOE Joint Genome Institute"/>
            <person name="Miettinen O."/>
            <person name="Riley R."/>
            <person name="Acob R."/>
            <person name="Barry K."/>
            <person name="Cullen D."/>
            <person name="De Vries R."/>
            <person name="Hainaut M."/>
            <person name="Hatakka A."/>
            <person name="Henrissat B."/>
            <person name="Hilden K."/>
            <person name="Kuo R."/>
            <person name="Labutti K."/>
            <person name="Lipzen A."/>
            <person name="Makela M.R."/>
            <person name="Sandor L."/>
            <person name="Spatafora J.W."/>
            <person name="Grigoriev I.V."/>
            <person name="Hibbett D.S."/>
        </authorList>
    </citation>
    <scope>NUCLEOTIDE SEQUENCE [LARGE SCALE GENOMIC DNA]</scope>
    <source>
        <strain evidence="9 10">3A-2</strain>
    </source>
</reference>
<dbReference type="InterPro" id="IPR002016">
    <property type="entry name" value="Haem_peroxidase"/>
</dbReference>
<dbReference type="Pfam" id="PF00141">
    <property type="entry name" value="peroxidase"/>
    <property type="match status" value="1"/>
</dbReference>
<dbReference type="GO" id="GO:0046872">
    <property type="term" value="F:metal ion binding"/>
    <property type="evidence" value="ECO:0007669"/>
    <property type="project" value="UniProtKB-UniRule"/>
</dbReference>
<feature type="binding site" evidence="5">
    <location>
        <position position="161"/>
    </location>
    <ligand>
        <name>Ca(2+)</name>
        <dbReference type="ChEBI" id="CHEBI:29108"/>
        <label>2</label>
    </ligand>
</feature>
<evidence type="ECO:0000256" key="4">
    <source>
        <dbReference type="PIRSR" id="PIRSR601621-1"/>
    </source>
</evidence>
<feature type="active site" description="Proton acceptor" evidence="4">
    <location>
        <position position="47"/>
    </location>
</feature>
<dbReference type="GO" id="GO:0020037">
    <property type="term" value="F:heme binding"/>
    <property type="evidence" value="ECO:0007669"/>
    <property type="project" value="UniProtKB-UniRule"/>
</dbReference>
<keyword evidence="2" id="KW-1015">Disulfide bond</keyword>
<dbReference type="PROSITE" id="PS00435">
    <property type="entry name" value="PEROXIDASE_1"/>
    <property type="match status" value="1"/>
</dbReference>
<feature type="binding site" evidence="5">
    <location>
        <position position="166"/>
    </location>
    <ligand>
        <name>Ca(2+)</name>
        <dbReference type="ChEBI" id="CHEBI:29108"/>
        <label>2</label>
    </ligand>
</feature>
<feature type="binding site" description="axial binding residue" evidence="5">
    <location>
        <position position="141"/>
    </location>
    <ligand>
        <name>heme b</name>
        <dbReference type="ChEBI" id="CHEBI:60344"/>
    </ligand>
    <ligandPart>
        <name>Fe</name>
        <dbReference type="ChEBI" id="CHEBI:18248"/>
    </ligandPart>
</feature>
<dbReference type="GO" id="GO:0004601">
    <property type="term" value="F:peroxidase activity"/>
    <property type="evidence" value="ECO:0007669"/>
    <property type="project" value="UniProtKB-KW"/>
</dbReference>
<feature type="site" description="Transition state stabilizer" evidence="6">
    <location>
        <position position="43"/>
    </location>
</feature>
<evidence type="ECO:0000256" key="5">
    <source>
        <dbReference type="PIRSR" id="PIRSR601621-2"/>
    </source>
</evidence>
<dbReference type="OrthoDB" id="2113341at2759"/>
<feature type="binding site" evidence="5">
    <location>
        <position position="159"/>
    </location>
    <ligand>
        <name>Ca(2+)</name>
        <dbReference type="ChEBI" id="CHEBI:29108"/>
        <label>2</label>
    </ligand>
</feature>
<feature type="chain" id="PRO_5034680102" description="Peroxidase" evidence="7">
    <location>
        <begin position="23"/>
        <end position="309"/>
    </location>
</feature>
<evidence type="ECO:0000256" key="7">
    <source>
        <dbReference type="RuleBase" id="RU363051"/>
    </source>
</evidence>
<feature type="binding site" evidence="5">
    <location>
        <position position="142"/>
    </location>
    <ligand>
        <name>Ca(2+)</name>
        <dbReference type="ChEBI" id="CHEBI:29108"/>
        <label>2</label>
    </ligand>
</feature>
<keyword evidence="3" id="KW-0325">Glycoprotein</keyword>
<sequence length="309" mass="34080">MVSCKSSLALALRSFMVTFVGRYWLTYEFDGGTCNDQARGAIRLTFHDGIGRSAALIVSGKFHIIKFAKTELSYPASKGLEPVVDALRHFADAHDVNYGDIVTPSPPDLVPSPSDPVEKILARMADAGFTSEDMAALLAVHSVGKQRTLNPIVTGMPFDTTPGAFDTQFHLGVRTSLRGTAYPGPGRSQFEAMSSNKVEFRITSDDALARHALTACIWQSFVAMTKLANQGHQNLIDCSFVLPSPRTWNRQTEHPPGKNRSDVEQSRRLIQPSAEWRPSQTYYPTETTDKSHTILAQQREPRTQTAVIV</sequence>
<comment type="similarity">
    <text evidence="1 7">Belongs to the peroxidase family. Ligninase subfamily.</text>
</comment>
<feature type="binding site" evidence="5">
    <location>
        <position position="48"/>
    </location>
    <ligand>
        <name>Ca(2+)</name>
        <dbReference type="ChEBI" id="CHEBI:29108"/>
        <label>1</label>
    </ligand>
</feature>
<keyword evidence="5 7" id="KW-0479">Metal-binding</keyword>
<proteinExistence type="inferred from homology"/>
<evidence type="ECO:0000313" key="9">
    <source>
        <dbReference type="EMBL" id="OCH91249.1"/>
    </source>
</evidence>
<evidence type="ECO:0000259" key="8">
    <source>
        <dbReference type="PROSITE" id="PS50873"/>
    </source>
</evidence>
<dbReference type="InterPro" id="IPR001621">
    <property type="entry name" value="Ligninase"/>
</dbReference>
<keyword evidence="5" id="KW-0349">Heme</keyword>
<name>A0A8E2AY24_9APHY</name>
<dbReference type="Proteomes" id="UP000250043">
    <property type="component" value="Unassembled WGS sequence"/>
</dbReference>
<evidence type="ECO:0000256" key="2">
    <source>
        <dbReference type="ARBA" id="ARBA00023157"/>
    </source>
</evidence>
<evidence type="ECO:0000256" key="6">
    <source>
        <dbReference type="PIRSR" id="PIRSR601621-3"/>
    </source>
</evidence>
<keyword evidence="7 9" id="KW-0575">Peroxidase</keyword>
<dbReference type="PROSITE" id="PS50873">
    <property type="entry name" value="PEROXIDASE_4"/>
    <property type="match status" value="1"/>
</dbReference>
<dbReference type="InterPro" id="IPR010255">
    <property type="entry name" value="Haem_peroxidase_sf"/>
</dbReference>
<organism evidence="9 10">
    <name type="scientific">Obba rivulosa</name>
    <dbReference type="NCBI Taxonomy" id="1052685"/>
    <lineage>
        <taxon>Eukaryota</taxon>
        <taxon>Fungi</taxon>
        <taxon>Dikarya</taxon>
        <taxon>Basidiomycota</taxon>
        <taxon>Agaricomycotina</taxon>
        <taxon>Agaricomycetes</taxon>
        <taxon>Polyporales</taxon>
        <taxon>Gelatoporiaceae</taxon>
        <taxon>Obba</taxon>
    </lineage>
</organism>
<dbReference type="Gene3D" id="1.10.520.10">
    <property type="match status" value="1"/>
</dbReference>
<dbReference type="InterPro" id="IPR019793">
    <property type="entry name" value="Peroxidases_heam-ligand_BS"/>
</dbReference>
<gene>
    <name evidence="9" type="ORF">OBBRIDRAFT_803460</name>
</gene>
<feature type="domain" description="Plant heme peroxidase family profile" evidence="8">
    <location>
        <begin position="1"/>
        <end position="144"/>
    </location>
</feature>
<keyword evidence="7" id="KW-0560">Oxidoreductase</keyword>
<feature type="signal peptide" evidence="7">
    <location>
        <begin position="1"/>
        <end position="22"/>
    </location>
</feature>
<dbReference type="SUPFAM" id="SSF48113">
    <property type="entry name" value="Heme-dependent peroxidases"/>
    <property type="match status" value="1"/>
</dbReference>
<keyword evidence="7" id="KW-0732">Signal</keyword>
<keyword evidence="5" id="KW-0408">Iron</keyword>